<dbReference type="Gene3D" id="3.40.50.1820">
    <property type="entry name" value="alpha/beta hydrolase"/>
    <property type="match status" value="1"/>
</dbReference>
<dbReference type="Proteomes" id="UP000030671">
    <property type="component" value="Unassembled WGS sequence"/>
</dbReference>
<dbReference type="InParanoid" id="W4KMJ6"/>
<dbReference type="InterPro" id="IPR029058">
    <property type="entry name" value="AB_hydrolase_fold"/>
</dbReference>
<dbReference type="GeneID" id="20668066"/>
<dbReference type="KEGG" id="hir:HETIRDRAFT_166590"/>
<organism evidence="7 8">
    <name type="scientific">Heterobasidion irregulare (strain TC 32-1)</name>
    <dbReference type="NCBI Taxonomy" id="747525"/>
    <lineage>
        <taxon>Eukaryota</taxon>
        <taxon>Fungi</taxon>
        <taxon>Dikarya</taxon>
        <taxon>Basidiomycota</taxon>
        <taxon>Agaricomycotina</taxon>
        <taxon>Agaricomycetes</taxon>
        <taxon>Russulales</taxon>
        <taxon>Bondarzewiaceae</taxon>
        <taxon>Heterobasidion</taxon>
        <taxon>Heterobasidion annosum species complex</taxon>
    </lineage>
</organism>
<dbReference type="OrthoDB" id="206848at2759"/>
<evidence type="ECO:0000256" key="3">
    <source>
        <dbReference type="ARBA" id="ARBA00022729"/>
    </source>
</evidence>
<keyword evidence="3" id="KW-0732">Signal</keyword>
<dbReference type="GO" id="GO:0005576">
    <property type="term" value="C:extracellular region"/>
    <property type="evidence" value="ECO:0007669"/>
    <property type="project" value="UniProtKB-SubCell"/>
</dbReference>
<keyword evidence="8" id="KW-1185">Reference proteome</keyword>
<dbReference type="SUPFAM" id="SSF53474">
    <property type="entry name" value="alpha/beta-Hydrolases"/>
    <property type="match status" value="1"/>
</dbReference>
<accession>W4KMJ6</accession>
<name>W4KMJ6_HETIT</name>
<protein>
    <submittedName>
        <fullName evidence="7">Lipase</fullName>
    </submittedName>
</protein>
<keyword evidence="5" id="KW-0443">Lipid metabolism</keyword>
<evidence type="ECO:0000256" key="2">
    <source>
        <dbReference type="ARBA" id="ARBA00022525"/>
    </source>
</evidence>
<keyword evidence="4" id="KW-0378">Hydrolase</keyword>
<dbReference type="STRING" id="747525.W4KMJ6"/>
<dbReference type="InterPro" id="IPR056304">
    <property type="entry name" value="Lip-like_C"/>
</dbReference>
<dbReference type="RefSeq" id="XP_009541009.1">
    <property type="nucleotide sequence ID" value="XM_009542714.1"/>
</dbReference>
<sequence length="440" mass="49676">MTHMIHNGLANDVGVEDDGGNPIPLVIVEGFLGGIARVAGGNFESYMNGGATKGGTKAKKRRRVMFANVGPVSSLHDRACELFYELIGGQVDYGAEHACRNEHARYGRLHSDALYPGWSRERPLHFLGHSVGGMTIIKLQQLLHDGFFGHEYHPDMVLSVNTVCSPFRGTQIVYLLGERADAAPSVHRLSVGSALAKCVHLLSYISPIISRLVDLRTESRGLSYREMSLFSLAKQLWKSDWAESTDALPYDVTFQAADERESRGEGVPHRHTFYRSYVTQLTRKKGMTPAALWAFLERILTSPLYMFSYLMGSFDFSRIQPSPSFLNQHSMSSYECNSDKMHCDVENEILIQKPGEEHRENDGVVPLFSQWHPHDCSSARCQHHAFGDPRPPQYERGIWYVYDLEQGHHASILPLWLGTQRQKQFWTDIGDWMSFIDASL</sequence>
<keyword evidence="2" id="KW-0964">Secreted</keyword>
<feature type="domain" description="Lipase-like C-terminal" evidence="6">
    <location>
        <begin position="22"/>
        <end position="148"/>
    </location>
</feature>
<reference evidence="7 8" key="1">
    <citation type="journal article" date="2012" name="New Phytol.">
        <title>Insight into trade-off between wood decay and parasitism from the genome of a fungal forest pathogen.</title>
        <authorList>
            <person name="Olson A."/>
            <person name="Aerts A."/>
            <person name="Asiegbu F."/>
            <person name="Belbahri L."/>
            <person name="Bouzid O."/>
            <person name="Broberg A."/>
            <person name="Canback B."/>
            <person name="Coutinho P.M."/>
            <person name="Cullen D."/>
            <person name="Dalman K."/>
            <person name="Deflorio G."/>
            <person name="van Diepen L.T."/>
            <person name="Dunand C."/>
            <person name="Duplessis S."/>
            <person name="Durling M."/>
            <person name="Gonthier P."/>
            <person name="Grimwood J."/>
            <person name="Fossdal C.G."/>
            <person name="Hansson D."/>
            <person name="Henrissat B."/>
            <person name="Hietala A."/>
            <person name="Himmelstrand K."/>
            <person name="Hoffmeister D."/>
            <person name="Hogberg N."/>
            <person name="James T.Y."/>
            <person name="Karlsson M."/>
            <person name="Kohler A."/>
            <person name="Kues U."/>
            <person name="Lee Y.H."/>
            <person name="Lin Y.C."/>
            <person name="Lind M."/>
            <person name="Lindquist E."/>
            <person name="Lombard V."/>
            <person name="Lucas S."/>
            <person name="Lunden K."/>
            <person name="Morin E."/>
            <person name="Murat C."/>
            <person name="Park J."/>
            <person name="Raffaello T."/>
            <person name="Rouze P."/>
            <person name="Salamov A."/>
            <person name="Schmutz J."/>
            <person name="Solheim H."/>
            <person name="Stahlberg J."/>
            <person name="Velez H."/>
            <person name="de Vries R.P."/>
            <person name="Wiebenga A."/>
            <person name="Woodward S."/>
            <person name="Yakovlev I."/>
            <person name="Garbelotto M."/>
            <person name="Martin F."/>
            <person name="Grigoriev I.V."/>
            <person name="Stenlid J."/>
        </authorList>
    </citation>
    <scope>NUCLEOTIDE SEQUENCE [LARGE SCALE GENOMIC DNA]</scope>
    <source>
        <strain evidence="7 8">TC 32-1</strain>
    </source>
</reference>
<evidence type="ECO:0000256" key="1">
    <source>
        <dbReference type="ARBA" id="ARBA00004613"/>
    </source>
</evidence>
<dbReference type="GO" id="GO:0016787">
    <property type="term" value="F:hydrolase activity"/>
    <property type="evidence" value="ECO:0007669"/>
    <property type="project" value="UniProtKB-KW"/>
</dbReference>
<evidence type="ECO:0000259" key="6">
    <source>
        <dbReference type="Pfam" id="PF24708"/>
    </source>
</evidence>
<dbReference type="AlphaFoldDB" id="W4KMJ6"/>
<dbReference type="GO" id="GO:0006629">
    <property type="term" value="P:lipid metabolic process"/>
    <property type="evidence" value="ECO:0007669"/>
    <property type="project" value="UniProtKB-KW"/>
</dbReference>
<dbReference type="PANTHER" id="PTHR34043:SF3">
    <property type="entry name" value="ALPHA_BETA-HYDROLASES SUPERFAMILY PROTEIN"/>
    <property type="match status" value="1"/>
</dbReference>
<dbReference type="HOGENOM" id="CLU_019900_1_0_1"/>
<comment type="subcellular location">
    <subcellularLocation>
        <location evidence="1">Secreted</location>
    </subcellularLocation>
</comment>
<dbReference type="Pfam" id="PF24708">
    <property type="entry name" value="Lip_C"/>
    <property type="match status" value="1"/>
</dbReference>
<proteinExistence type="predicted"/>
<gene>
    <name evidence="7" type="ORF">HETIRDRAFT_166590</name>
</gene>
<evidence type="ECO:0000313" key="7">
    <source>
        <dbReference type="EMBL" id="ETW87063.1"/>
    </source>
</evidence>
<evidence type="ECO:0000256" key="5">
    <source>
        <dbReference type="ARBA" id="ARBA00023098"/>
    </source>
</evidence>
<evidence type="ECO:0000256" key="4">
    <source>
        <dbReference type="ARBA" id="ARBA00022801"/>
    </source>
</evidence>
<dbReference type="PANTHER" id="PTHR34043">
    <property type="entry name" value="ALPHA/BETA-HYDROLASES SUPERFAMILY PROTEIN"/>
    <property type="match status" value="1"/>
</dbReference>
<dbReference type="eggNOG" id="ENOG502QPNZ">
    <property type="taxonomic scope" value="Eukaryota"/>
</dbReference>
<dbReference type="EMBL" id="KI925454">
    <property type="protein sequence ID" value="ETW87063.1"/>
    <property type="molecule type" value="Genomic_DNA"/>
</dbReference>
<evidence type="ECO:0000313" key="8">
    <source>
        <dbReference type="Proteomes" id="UP000030671"/>
    </source>
</evidence>